<name>A0A0F9A6R4_9ZZZZ</name>
<feature type="non-terminal residue" evidence="1">
    <location>
        <position position="1"/>
    </location>
</feature>
<protein>
    <submittedName>
        <fullName evidence="1">Uncharacterized protein</fullName>
    </submittedName>
</protein>
<organism evidence="1">
    <name type="scientific">marine sediment metagenome</name>
    <dbReference type="NCBI Taxonomy" id="412755"/>
    <lineage>
        <taxon>unclassified sequences</taxon>
        <taxon>metagenomes</taxon>
        <taxon>ecological metagenomes</taxon>
    </lineage>
</organism>
<sequence>ALERVAGSEFSNLQDLQDIFHSAGWVSGGGITDDTDGTITVAAGTGLIRDVDGATETIFFTDWAAEAGANVNLADNAISYIFVEWTGGTPAVFARNALGTDYNTKILLAVIQRTGTTLHINVTEKQVVGDHANSMIRRMKETMAYARVSGAIISATGTRNFALTAGAFWQGLTEFSTAEFDSNPGGDGDTFSYWYRKLNDSGWNEVATQSAIHQTNYDDNSGTLQPLGNNKYGVHWVYLETDDHVEVVYGQGSYTLSQAEDAQAPAGVPEQIAISGILVGKIIIKKSAAAFTQIESAFQIQFSGSLVTSHGDLVDLSADDHTQYLLADGTRALDGDLDFTGPQAITTTSGALTLTPATDVLISDGKGLVVGHTSQITILDRTTELQVLGTLANDASYGAADFSNSDTGGPHIVLAKGAGGTIGTFTAITTGWTLGQIG</sequence>
<dbReference type="AlphaFoldDB" id="A0A0F9A6R4"/>
<evidence type="ECO:0000313" key="1">
    <source>
        <dbReference type="EMBL" id="KKK93855.1"/>
    </source>
</evidence>
<reference evidence="1" key="1">
    <citation type="journal article" date="2015" name="Nature">
        <title>Complex archaea that bridge the gap between prokaryotes and eukaryotes.</title>
        <authorList>
            <person name="Spang A."/>
            <person name="Saw J.H."/>
            <person name="Jorgensen S.L."/>
            <person name="Zaremba-Niedzwiedzka K."/>
            <person name="Martijn J."/>
            <person name="Lind A.E."/>
            <person name="van Eijk R."/>
            <person name="Schleper C."/>
            <person name="Guy L."/>
            <person name="Ettema T.J."/>
        </authorList>
    </citation>
    <scope>NUCLEOTIDE SEQUENCE</scope>
</reference>
<dbReference type="EMBL" id="LAZR01047595">
    <property type="protein sequence ID" value="KKK93855.1"/>
    <property type="molecule type" value="Genomic_DNA"/>
</dbReference>
<feature type="non-terminal residue" evidence="1">
    <location>
        <position position="438"/>
    </location>
</feature>
<comment type="caution">
    <text evidence="1">The sequence shown here is derived from an EMBL/GenBank/DDBJ whole genome shotgun (WGS) entry which is preliminary data.</text>
</comment>
<gene>
    <name evidence="1" type="ORF">LCGC14_2688710</name>
</gene>
<accession>A0A0F9A6R4</accession>
<proteinExistence type="predicted"/>